<proteinExistence type="predicted"/>
<evidence type="ECO:0000313" key="1">
    <source>
        <dbReference type="EMBL" id="GAA4823325.1"/>
    </source>
</evidence>
<dbReference type="Proteomes" id="UP001500298">
    <property type="component" value="Unassembled WGS sequence"/>
</dbReference>
<protein>
    <recommendedName>
        <fullName evidence="3">GHKL domain protein</fullName>
    </recommendedName>
</protein>
<gene>
    <name evidence="1" type="ORF">GCM10023331_04730</name>
</gene>
<evidence type="ECO:0000313" key="2">
    <source>
        <dbReference type="Proteomes" id="UP001500298"/>
    </source>
</evidence>
<dbReference type="EMBL" id="BAABJX010000009">
    <property type="protein sequence ID" value="GAA4823325.1"/>
    <property type="molecule type" value="Genomic_DNA"/>
</dbReference>
<sequence>MNAGLNFLNTLLIVYIFLDYFSDNQILTLYGVNACFLFNSVSLNLTPVQLDNLTLKKFDVNKHYDELRQLDDVIFSYKGQMNVDLLDEILEHMSEKLVDTKGQVYSLKRVHIIAVEILQNLFHHYETYNSPDGQESTDNLVVFILGKEEDAFFIQSGNFVSHDRATFLQSKIEEVNGLSPEELRKLYREILSNGNFSAHGGAGLGILDIARKSAQPIIYQFKEYREDRLFFELKVRIPAVD</sequence>
<name>A0ABP9D0F2_9BACT</name>
<dbReference type="NCBIfam" id="NF038262">
    <property type="entry name" value="SiaB_fam_kinase"/>
    <property type="match status" value="1"/>
</dbReference>
<accession>A0ABP9D0F2</accession>
<keyword evidence="2" id="KW-1185">Reference proteome</keyword>
<dbReference type="InterPro" id="IPR046239">
    <property type="entry name" value="DUF6272"/>
</dbReference>
<evidence type="ECO:0008006" key="3">
    <source>
        <dbReference type="Google" id="ProtNLM"/>
    </source>
</evidence>
<comment type="caution">
    <text evidence="1">The sequence shown here is derived from an EMBL/GenBank/DDBJ whole genome shotgun (WGS) entry which is preliminary data.</text>
</comment>
<organism evidence="1 2">
    <name type="scientific">Algivirga pacifica</name>
    <dbReference type="NCBI Taxonomy" id="1162670"/>
    <lineage>
        <taxon>Bacteria</taxon>
        <taxon>Pseudomonadati</taxon>
        <taxon>Bacteroidota</taxon>
        <taxon>Cytophagia</taxon>
        <taxon>Cytophagales</taxon>
        <taxon>Flammeovirgaceae</taxon>
        <taxon>Algivirga</taxon>
    </lineage>
</organism>
<dbReference type="Pfam" id="PF19788">
    <property type="entry name" value="DUF6272"/>
    <property type="match status" value="1"/>
</dbReference>
<reference evidence="2" key="1">
    <citation type="journal article" date="2019" name="Int. J. Syst. Evol. Microbiol.">
        <title>The Global Catalogue of Microorganisms (GCM) 10K type strain sequencing project: providing services to taxonomists for standard genome sequencing and annotation.</title>
        <authorList>
            <consortium name="The Broad Institute Genomics Platform"/>
            <consortium name="The Broad Institute Genome Sequencing Center for Infectious Disease"/>
            <person name="Wu L."/>
            <person name="Ma J."/>
        </authorList>
    </citation>
    <scope>NUCLEOTIDE SEQUENCE [LARGE SCALE GENOMIC DNA]</scope>
    <source>
        <strain evidence="2">JCM 18326</strain>
    </source>
</reference>